<gene>
    <name evidence="1" type="ORF">BACCIP111895_02424</name>
</gene>
<organism evidence="1 2">
    <name type="scientific">Neobacillus rhizosphaerae</name>
    <dbReference type="NCBI Taxonomy" id="2880965"/>
    <lineage>
        <taxon>Bacteria</taxon>
        <taxon>Bacillati</taxon>
        <taxon>Bacillota</taxon>
        <taxon>Bacilli</taxon>
        <taxon>Bacillales</taxon>
        <taxon>Bacillaceae</taxon>
        <taxon>Neobacillus</taxon>
    </lineage>
</organism>
<evidence type="ECO:0000313" key="2">
    <source>
        <dbReference type="Proteomes" id="UP000838308"/>
    </source>
</evidence>
<evidence type="ECO:0000313" key="1">
    <source>
        <dbReference type="EMBL" id="CAH2715240.1"/>
    </source>
</evidence>
<dbReference type="EMBL" id="CALBWS010000014">
    <property type="protein sequence ID" value="CAH2715240.1"/>
    <property type="molecule type" value="Genomic_DNA"/>
</dbReference>
<comment type="caution">
    <text evidence="1">The sequence shown here is derived from an EMBL/GenBank/DDBJ whole genome shotgun (WGS) entry which is preliminary data.</text>
</comment>
<accession>A0ABM9ERH1</accession>
<dbReference type="Pfam" id="PF13798">
    <property type="entry name" value="PCYCGC"/>
    <property type="match status" value="1"/>
</dbReference>
<dbReference type="InterPro" id="IPR025673">
    <property type="entry name" value="PCYCGC"/>
</dbReference>
<evidence type="ECO:0008006" key="3">
    <source>
        <dbReference type="Google" id="ProtNLM"/>
    </source>
</evidence>
<reference evidence="1" key="1">
    <citation type="submission" date="2022-04" db="EMBL/GenBank/DDBJ databases">
        <authorList>
            <person name="Criscuolo A."/>
        </authorList>
    </citation>
    <scope>NUCLEOTIDE SEQUENCE</scope>
    <source>
        <strain evidence="1">CIP111895</strain>
    </source>
</reference>
<sequence>MTQNMKRITSLLFLGILIAIVAAGCSSKIKDVTLDKKHKPLPDYVLNSSEKIQETYILASTYPEVIAQVPCYCGCFAQDGHKSNLDCYINKMGPNNAVEEWDSMSIS</sequence>
<dbReference type="PROSITE" id="PS51257">
    <property type="entry name" value="PROKAR_LIPOPROTEIN"/>
    <property type="match status" value="1"/>
</dbReference>
<name>A0ABM9ERH1_9BACI</name>
<dbReference type="Proteomes" id="UP000838308">
    <property type="component" value="Unassembled WGS sequence"/>
</dbReference>
<keyword evidence="2" id="KW-1185">Reference proteome</keyword>
<proteinExistence type="predicted"/>
<protein>
    <recommendedName>
        <fullName evidence="3">Lipoprotein</fullName>
    </recommendedName>
</protein>